<name>A0A7X2S1R4_9BACI</name>
<evidence type="ECO:0000313" key="16">
    <source>
        <dbReference type="Proteomes" id="UP000434639"/>
    </source>
</evidence>
<evidence type="ECO:0000259" key="14">
    <source>
        <dbReference type="Pfam" id="PF13735"/>
    </source>
</evidence>
<evidence type="ECO:0000256" key="3">
    <source>
        <dbReference type="ARBA" id="ARBA00022694"/>
    </source>
</evidence>
<comment type="miscellaneous">
    <text evidence="11">A single active site specifically recognizes both ATP and CTP and is responsible for their addition.</text>
</comment>
<dbReference type="GO" id="GO:0001680">
    <property type="term" value="P:tRNA 3'-terminal CCA addition"/>
    <property type="evidence" value="ECO:0007669"/>
    <property type="project" value="UniProtKB-UniRule"/>
</dbReference>
<feature type="binding site" evidence="11">
    <location>
        <position position="168"/>
    </location>
    <ligand>
        <name>CTP</name>
        <dbReference type="ChEBI" id="CHEBI:37563"/>
    </ligand>
</feature>
<dbReference type="EC" id="2.7.7.72" evidence="11"/>
<dbReference type="GO" id="GO:0000049">
    <property type="term" value="F:tRNA binding"/>
    <property type="evidence" value="ECO:0007669"/>
    <property type="project" value="UniProtKB-UniRule"/>
</dbReference>
<feature type="domain" description="tRNA nucleotidyltransferase/poly(A) polymerase RNA and SrmB- binding" evidence="13">
    <location>
        <begin position="183"/>
        <end position="240"/>
    </location>
</feature>
<accession>A0A7X2S1R4</accession>
<comment type="caution">
    <text evidence="15">The sequence shown here is derived from an EMBL/GenBank/DDBJ whole genome shotgun (WGS) entry which is preliminary data.</text>
</comment>
<evidence type="ECO:0000259" key="13">
    <source>
        <dbReference type="Pfam" id="PF12627"/>
    </source>
</evidence>
<dbReference type="NCBIfam" id="NF009814">
    <property type="entry name" value="PRK13299.1"/>
    <property type="match status" value="1"/>
</dbReference>
<keyword evidence="8 11" id="KW-0067">ATP-binding</keyword>
<comment type="cofactor">
    <cofactor evidence="1 11">
        <name>Mg(2+)</name>
        <dbReference type="ChEBI" id="CHEBI:18420"/>
    </cofactor>
</comment>
<dbReference type="InterPro" id="IPR032828">
    <property type="entry name" value="PolyA_RNA-bd"/>
</dbReference>
<evidence type="ECO:0000256" key="9">
    <source>
        <dbReference type="ARBA" id="ARBA00022842"/>
    </source>
</evidence>
<gene>
    <name evidence="11" type="primary">cca</name>
    <name evidence="15" type="ORF">GKZ89_01905</name>
</gene>
<dbReference type="Proteomes" id="UP000434639">
    <property type="component" value="Unassembled WGS sequence"/>
</dbReference>
<feature type="binding site" evidence="11">
    <location>
        <position position="174"/>
    </location>
    <ligand>
        <name>ATP</name>
        <dbReference type="ChEBI" id="CHEBI:30616"/>
    </ligand>
</feature>
<evidence type="ECO:0000256" key="4">
    <source>
        <dbReference type="ARBA" id="ARBA00022695"/>
    </source>
</evidence>
<evidence type="ECO:0000256" key="2">
    <source>
        <dbReference type="ARBA" id="ARBA00022679"/>
    </source>
</evidence>
<dbReference type="OrthoDB" id="9805698at2"/>
<dbReference type="AlphaFoldDB" id="A0A7X2S1R4"/>
<feature type="binding site" evidence="11">
    <location>
        <position position="56"/>
    </location>
    <ligand>
        <name>Mg(2+)</name>
        <dbReference type="ChEBI" id="CHEBI:18420"/>
    </ligand>
</feature>
<keyword evidence="2 11" id="KW-0808">Transferase</keyword>
<dbReference type="GO" id="GO:0000287">
    <property type="term" value="F:magnesium ion binding"/>
    <property type="evidence" value="ECO:0007669"/>
    <property type="project" value="UniProtKB-UniRule"/>
</dbReference>
<dbReference type="PANTHER" id="PTHR46173">
    <property type="entry name" value="CCA TRNA NUCLEOTIDYLTRANSFERASE 1, MITOCHONDRIAL"/>
    <property type="match status" value="1"/>
</dbReference>
<evidence type="ECO:0000313" key="15">
    <source>
        <dbReference type="EMBL" id="MTH52143.1"/>
    </source>
</evidence>
<feature type="binding site" evidence="11">
    <location>
        <position position="125"/>
    </location>
    <ligand>
        <name>CTP</name>
        <dbReference type="ChEBI" id="CHEBI:37563"/>
    </ligand>
</feature>
<dbReference type="GO" id="GO:0004810">
    <property type="term" value="F:CCA tRNA nucleotidyltransferase activity"/>
    <property type="evidence" value="ECO:0007669"/>
    <property type="project" value="UniProtKB-UniRule"/>
</dbReference>
<feature type="domain" description="CCA-adding enzyme C-terminal" evidence="14">
    <location>
        <begin position="262"/>
        <end position="401"/>
    </location>
</feature>
<comment type="catalytic activity">
    <reaction evidence="11">
        <text>a tRNA with a 3' CCA end + 2 CTP + ATP = a tRNA with a 3' CCACCA end + 3 diphosphate</text>
        <dbReference type="Rhea" id="RHEA:76235"/>
        <dbReference type="Rhea" id="RHEA-COMP:10468"/>
        <dbReference type="Rhea" id="RHEA-COMP:18655"/>
        <dbReference type="ChEBI" id="CHEBI:30616"/>
        <dbReference type="ChEBI" id="CHEBI:33019"/>
        <dbReference type="ChEBI" id="CHEBI:37563"/>
        <dbReference type="ChEBI" id="CHEBI:83071"/>
        <dbReference type="ChEBI" id="CHEBI:195187"/>
    </reaction>
</comment>
<evidence type="ECO:0000256" key="8">
    <source>
        <dbReference type="ARBA" id="ARBA00022840"/>
    </source>
</evidence>
<reference evidence="15 16" key="1">
    <citation type="journal article" date="2017" name="Int. J. Syst. Evol. Microbiol.">
        <title>Bacillus mangrovi sp. nov., isolated from a sediment sample from a mangrove forest.</title>
        <authorList>
            <person name="Gupta V."/>
            <person name="Singh P.K."/>
            <person name="Korpole S."/>
            <person name="Tanuku N.R.S."/>
            <person name="Pinnaka A.K."/>
        </authorList>
    </citation>
    <scope>NUCLEOTIDE SEQUENCE [LARGE SCALE GENOMIC DNA]</scope>
    <source>
        <strain evidence="15 16">KCTC 33872</strain>
    </source>
</reference>
<keyword evidence="10 11" id="KW-0694">RNA-binding</keyword>
<feature type="binding site" evidence="11">
    <location>
        <position position="41"/>
    </location>
    <ligand>
        <name>CTP</name>
        <dbReference type="ChEBI" id="CHEBI:37563"/>
    </ligand>
</feature>
<evidence type="ECO:0000256" key="7">
    <source>
        <dbReference type="ARBA" id="ARBA00022800"/>
    </source>
</evidence>
<feature type="binding site" evidence="11">
    <location>
        <position position="177"/>
    </location>
    <ligand>
        <name>ATP</name>
        <dbReference type="ChEBI" id="CHEBI:30616"/>
    </ligand>
</feature>
<evidence type="ECO:0000259" key="12">
    <source>
        <dbReference type="Pfam" id="PF01743"/>
    </source>
</evidence>
<keyword evidence="6 11" id="KW-0547">Nucleotide-binding</keyword>
<proteinExistence type="inferred from homology"/>
<keyword evidence="4 11" id="KW-0548">Nucleotidyltransferase</keyword>
<dbReference type="InterPro" id="IPR050264">
    <property type="entry name" value="Bact_CCA-adding_enz_type3_sf"/>
</dbReference>
<dbReference type="Pfam" id="PF01743">
    <property type="entry name" value="PolyA_pol"/>
    <property type="match status" value="1"/>
</dbReference>
<keyword evidence="7 11" id="KW-0692">RNA repair</keyword>
<keyword evidence="3 11" id="KW-0819">tRNA processing</keyword>
<feature type="binding site" evidence="11">
    <location>
        <position position="171"/>
    </location>
    <ligand>
        <name>ATP</name>
        <dbReference type="ChEBI" id="CHEBI:30616"/>
    </ligand>
</feature>
<dbReference type="GO" id="GO:0005524">
    <property type="term" value="F:ATP binding"/>
    <property type="evidence" value="ECO:0007669"/>
    <property type="project" value="UniProtKB-UniRule"/>
</dbReference>
<keyword evidence="16" id="KW-1185">Reference proteome</keyword>
<feature type="binding site" evidence="11">
    <location>
        <position position="171"/>
    </location>
    <ligand>
        <name>CTP</name>
        <dbReference type="ChEBI" id="CHEBI:37563"/>
    </ligand>
</feature>
<keyword evidence="9 11" id="KW-0460">Magnesium</keyword>
<feature type="binding site" evidence="11">
    <location>
        <position position="44"/>
    </location>
    <ligand>
        <name>CTP</name>
        <dbReference type="ChEBI" id="CHEBI:37563"/>
    </ligand>
</feature>
<dbReference type="Pfam" id="PF12627">
    <property type="entry name" value="PolyA_pol_RNAbd"/>
    <property type="match status" value="1"/>
</dbReference>
<dbReference type="Gene3D" id="1.10.110.30">
    <property type="match status" value="1"/>
</dbReference>
<evidence type="ECO:0000256" key="5">
    <source>
        <dbReference type="ARBA" id="ARBA00022723"/>
    </source>
</evidence>
<feature type="binding site" evidence="11">
    <location>
        <position position="41"/>
    </location>
    <ligand>
        <name>ATP</name>
        <dbReference type="ChEBI" id="CHEBI:30616"/>
    </ligand>
</feature>
<organism evidence="15 16">
    <name type="scientific">Metabacillus mangrovi</name>
    <dbReference type="NCBI Taxonomy" id="1491830"/>
    <lineage>
        <taxon>Bacteria</taxon>
        <taxon>Bacillati</taxon>
        <taxon>Bacillota</taxon>
        <taxon>Bacilli</taxon>
        <taxon>Bacillales</taxon>
        <taxon>Bacillaceae</taxon>
        <taxon>Metabacillus</taxon>
    </lineage>
</organism>
<dbReference type="Pfam" id="PF13735">
    <property type="entry name" value="tRNA_NucTran2_2"/>
    <property type="match status" value="1"/>
</dbReference>
<feature type="binding site" evidence="11">
    <location>
        <position position="125"/>
    </location>
    <ligand>
        <name>ATP</name>
        <dbReference type="ChEBI" id="CHEBI:30616"/>
    </ligand>
</feature>
<dbReference type="GO" id="GO:0042245">
    <property type="term" value="P:RNA repair"/>
    <property type="evidence" value="ECO:0007669"/>
    <property type="project" value="UniProtKB-KW"/>
</dbReference>
<dbReference type="InterPro" id="IPR023068">
    <property type="entry name" value="CCA-adding_enz_firmicutes"/>
</dbReference>
<dbReference type="InterPro" id="IPR032810">
    <property type="entry name" value="CCA-adding_enz_C"/>
</dbReference>
<sequence>MNRFTMIWFRESDDMEKEFLLAMPIIEALETRGYEAFFVGGAVRDRLIGRPIHDVDIATSAAPGDIQKVFPKTIDVGAEHGTIIVIHSGHPYEVTTFRTESGYADHRRPDRVTFVTSLLEDMKRRDFKMNALAMDKKGKIYDYFNGREDLQAGLISAVGNPAERFSEDALRMLRALRFSSQLGFSVSEEALYEIEKLAGLMKDISAERKLAEVDKLLQGKNVNAALRLLIRTGLHEYLPGFGTRSAGLHRFSGRSFEKLEANERWALLLYDIRPDDPKDFLKHWKMSGSRIAEIAAVYQYLLARLAGSWTEELLYEAGGKTVISTEKICSEQPEWSAERDAADRYRQLPIFSRKDLAVNGNDLLRIAGKPPGSWVSALLGRIEAEVLAGRLQNDREEIGRWLENWSRKTET</sequence>
<protein>
    <recommendedName>
        <fullName evidence="11">CCA-adding enzyme</fullName>
        <ecNumber evidence="11">2.7.7.72</ecNumber>
    </recommendedName>
    <alternativeName>
        <fullName evidence="11">CCA tRNA nucleotidyltransferase</fullName>
    </alternativeName>
    <alternativeName>
        <fullName evidence="11">tRNA CCA-pyrophosphorylase</fullName>
    </alternativeName>
    <alternativeName>
        <fullName evidence="11">tRNA adenylyl-/cytidylyl- transferase</fullName>
    </alternativeName>
    <alternativeName>
        <fullName evidence="11">tRNA nucleotidyltransferase</fullName>
    </alternativeName>
    <alternativeName>
        <fullName evidence="11">tRNA-NT</fullName>
    </alternativeName>
</protein>
<dbReference type="Gene3D" id="1.10.246.80">
    <property type="match status" value="1"/>
</dbReference>
<dbReference type="InterPro" id="IPR002646">
    <property type="entry name" value="PolA_pol_head_dom"/>
</dbReference>
<dbReference type="SUPFAM" id="SSF81891">
    <property type="entry name" value="Poly A polymerase C-terminal region-like"/>
    <property type="match status" value="1"/>
</dbReference>
<keyword evidence="5 11" id="KW-0479">Metal-binding</keyword>
<feature type="binding site" evidence="11">
    <location>
        <position position="168"/>
    </location>
    <ligand>
        <name>ATP</name>
        <dbReference type="ChEBI" id="CHEBI:30616"/>
    </ligand>
</feature>
<dbReference type="SUPFAM" id="SSF81301">
    <property type="entry name" value="Nucleotidyltransferase"/>
    <property type="match status" value="1"/>
</dbReference>
<dbReference type="PANTHER" id="PTHR46173:SF1">
    <property type="entry name" value="CCA TRNA NUCLEOTIDYLTRANSFERASE 1, MITOCHONDRIAL"/>
    <property type="match status" value="1"/>
</dbReference>
<evidence type="ECO:0000256" key="1">
    <source>
        <dbReference type="ARBA" id="ARBA00001946"/>
    </source>
</evidence>
<evidence type="ECO:0000256" key="6">
    <source>
        <dbReference type="ARBA" id="ARBA00022741"/>
    </source>
</evidence>
<comment type="similarity">
    <text evidence="11">Belongs to the tRNA nucleotidyltransferase/poly(A) polymerase family. Bacterial CCA-adding enzyme type 3 subfamily.</text>
</comment>
<evidence type="ECO:0000256" key="10">
    <source>
        <dbReference type="ARBA" id="ARBA00022884"/>
    </source>
</evidence>
<feature type="binding site" evidence="11">
    <location>
        <position position="174"/>
    </location>
    <ligand>
        <name>CTP</name>
        <dbReference type="ChEBI" id="CHEBI:37563"/>
    </ligand>
</feature>
<comment type="function">
    <text evidence="11">Catalyzes the addition and repair of the essential 3'-terminal CCA sequence in tRNAs without using a nucleic acid template. Adds these three nucleotides in the order of C, C, and A to the tRNA nucleotide-73, using CTP and ATP as substrates and producing inorganic pyrophosphate. tRNA 3'-terminal CCA addition is required both for tRNA processing and repair. Also involved in tRNA surveillance by mediating tandem CCA addition to generate a CCACCA at the 3' terminus of unstable tRNAs. While stable tRNAs receive only 3'-terminal CCA, unstable tRNAs are marked with CCACCA and rapidly degraded.</text>
</comment>
<comment type="subunit">
    <text evidence="11">Homodimer.</text>
</comment>
<feature type="binding site" evidence="11">
    <location>
        <position position="44"/>
    </location>
    <ligand>
        <name>ATP</name>
        <dbReference type="ChEBI" id="CHEBI:30616"/>
    </ligand>
</feature>
<feature type="domain" description="Poly A polymerase head" evidence="12">
    <location>
        <begin position="36"/>
        <end position="155"/>
    </location>
</feature>
<dbReference type="InterPro" id="IPR043519">
    <property type="entry name" value="NT_sf"/>
</dbReference>
<feature type="binding site" evidence="11">
    <location>
        <position position="54"/>
    </location>
    <ligand>
        <name>Mg(2+)</name>
        <dbReference type="ChEBI" id="CHEBI:18420"/>
    </ligand>
</feature>
<evidence type="ECO:0000256" key="11">
    <source>
        <dbReference type="HAMAP-Rule" id="MF_01263"/>
    </source>
</evidence>
<feature type="binding site" evidence="11">
    <location>
        <position position="177"/>
    </location>
    <ligand>
        <name>CTP</name>
        <dbReference type="ChEBI" id="CHEBI:37563"/>
    </ligand>
</feature>
<dbReference type="EMBL" id="WMIB01000001">
    <property type="protein sequence ID" value="MTH52143.1"/>
    <property type="molecule type" value="Genomic_DNA"/>
</dbReference>
<dbReference type="HAMAP" id="MF_01263">
    <property type="entry name" value="CCA_bact_type3"/>
    <property type="match status" value="1"/>
</dbReference>
<dbReference type="Gene3D" id="1.20.58.560">
    <property type="match status" value="1"/>
</dbReference>
<comment type="catalytic activity">
    <reaction evidence="11">
        <text>a tRNA precursor + 2 CTP + ATP = a tRNA with a 3' CCA end + 3 diphosphate</text>
        <dbReference type="Rhea" id="RHEA:14433"/>
        <dbReference type="Rhea" id="RHEA-COMP:10465"/>
        <dbReference type="Rhea" id="RHEA-COMP:10468"/>
        <dbReference type="ChEBI" id="CHEBI:30616"/>
        <dbReference type="ChEBI" id="CHEBI:33019"/>
        <dbReference type="ChEBI" id="CHEBI:37563"/>
        <dbReference type="ChEBI" id="CHEBI:74896"/>
        <dbReference type="ChEBI" id="CHEBI:83071"/>
        <dbReference type="EC" id="2.7.7.72"/>
    </reaction>
</comment>
<dbReference type="Gene3D" id="3.30.460.10">
    <property type="entry name" value="Beta Polymerase, domain 2"/>
    <property type="match status" value="1"/>
</dbReference>
<dbReference type="CDD" id="cd05398">
    <property type="entry name" value="NT_ClassII-CCAase"/>
    <property type="match status" value="1"/>
</dbReference>